<dbReference type="SUPFAM" id="SSF53062">
    <property type="entry name" value="PTS system fructose IIA component-like"/>
    <property type="match status" value="1"/>
</dbReference>
<evidence type="ECO:0000256" key="3">
    <source>
        <dbReference type="ARBA" id="ARBA00003681"/>
    </source>
</evidence>
<protein>
    <recommendedName>
        <fullName evidence="5">Phosphocarrier protein HPr</fullName>
        <ecNumber evidence="4">2.7.1.121</ecNumber>
    </recommendedName>
</protein>
<dbReference type="InterPro" id="IPR035895">
    <property type="entry name" value="HPr-like_sf"/>
</dbReference>
<dbReference type="Gene3D" id="3.30.1340.10">
    <property type="entry name" value="HPr-like"/>
    <property type="match status" value="1"/>
</dbReference>
<reference evidence="11" key="1">
    <citation type="submission" date="2021-06" db="EMBL/GenBank/DDBJ databases">
        <title>Novel species in genus Arthrobacter.</title>
        <authorList>
            <person name="Zhang G."/>
        </authorList>
    </citation>
    <scope>NUCLEOTIDE SEQUENCE</scope>
    <source>
        <strain evidence="11">Zg-ZUI122</strain>
    </source>
</reference>
<evidence type="ECO:0000256" key="6">
    <source>
        <dbReference type="ARBA" id="ARBA00022679"/>
    </source>
</evidence>
<organism evidence="11 12">
    <name type="scientific">Arthrobacter sunyaminii</name>
    <dbReference type="NCBI Taxonomy" id="2816859"/>
    <lineage>
        <taxon>Bacteria</taxon>
        <taxon>Bacillati</taxon>
        <taxon>Actinomycetota</taxon>
        <taxon>Actinomycetes</taxon>
        <taxon>Micrococcales</taxon>
        <taxon>Micrococcaceae</taxon>
        <taxon>Arthrobacter</taxon>
    </lineage>
</organism>
<dbReference type="InterPro" id="IPR036662">
    <property type="entry name" value="PTS_EIIA_man-typ_sf"/>
</dbReference>
<dbReference type="GO" id="GO:0009401">
    <property type="term" value="P:phosphoenolpyruvate-dependent sugar phosphotransferase system"/>
    <property type="evidence" value="ECO:0007669"/>
    <property type="project" value="InterPro"/>
</dbReference>
<evidence type="ECO:0000256" key="8">
    <source>
        <dbReference type="SAM" id="MobiDB-lite"/>
    </source>
</evidence>
<dbReference type="GO" id="GO:0047324">
    <property type="term" value="F:phosphoenolpyruvate-glycerone phosphotransferase activity"/>
    <property type="evidence" value="ECO:0007669"/>
    <property type="project" value="UniProtKB-EC"/>
</dbReference>
<comment type="catalytic activity">
    <reaction evidence="1">
        <text>dihydroxyacetone + phosphoenolpyruvate = dihydroxyacetone phosphate + pyruvate</text>
        <dbReference type="Rhea" id="RHEA:18381"/>
        <dbReference type="ChEBI" id="CHEBI:15361"/>
        <dbReference type="ChEBI" id="CHEBI:16016"/>
        <dbReference type="ChEBI" id="CHEBI:57642"/>
        <dbReference type="ChEBI" id="CHEBI:58702"/>
        <dbReference type="EC" id="2.7.1.121"/>
    </reaction>
</comment>
<dbReference type="GO" id="GO:0016020">
    <property type="term" value="C:membrane"/>
    <property type="evidence" value="ECO:0007669"/>
    <property type="project" value="InterPro"/>
</dbReference>
<dbReference type="NCBIfam" id="TIGR01003">
    <property type="entry name" value="PTS_HPr_family"/>
    <property type="match status" value="1"/>
</dbReference>
<comment type="function">
    <text evidence="2">Component of the dihydroxyacetone kinase complex, which is responsible for the phosphoenolpyruvate (PEP)-dependent phosphorylation of dihydroxyacetone. DhaM serves as the phosphoryl donor. Is phosphorylated by phosphoenolpyruvate in an EI- and HPr-dependent reaction, and a phosphorelay system on histidine residues finally leads to phosphoryl transfer to DhaL and dihydroxyacetone.</text>
</comment>
<evidence type="ECO:0000259" key="9">
    <source>
        <dbReference type="PROSITE" id="PS51096"/>
    </source>
</evidence>
<comment type="subunit">
    <text evidence="7">Homodimer. The dihydroxyacetone kinase complex is composed of a homodimer of DhaM, a homodimer of DhaK and the subunit DhaL.</text>
</comment>
<evidence type="ECO:0000259" key="10">
    <source>
        <dbReference type="PROSITE" id="PS51350"/>
    </source>
</evidence>
<dbReference type="PROSITE" id="PS51096">
    <property type="entry name" value="PTS_EIIA_TYPE_4"/>
    <property type="match status" value="1"/>
</dbReference>
<dbReference type="PANTHER" id="PTHR38594:SF1">
    <property type="entry name" value="PEP-DEPENDENT DIHYDROXYACETONE KINASE, PHOSPHORYL DONOR SUBUNIT DHAM"/>
    <property type="match status" value="1"/>
</dbReference>
<keyword evidence="6" id="KW-0808">Transferase</keyword>
<dbReference type="PANTHER" id="PTHR38594">
    <property type="entry name" value="PEP-DEPENDENT DIHYDROXYACETONE KINASE, PHOSPHORYL DONOR SUBUNIT DHAM"/>
    <property type="match status" value="1"/>
</dbReference>
<keyword evidence="12" id="KW-1185">Reference proteome</keyword>
<proteinExistence type="predicted"/>
<evidence type="ECO:0000313" key="12">
    <source>
        <dbReference type="Proteomes" id="UP000680588"/>
    </source>
</evidence>
<evidence type="ECO:0000256" key="2">
    <source>
        <dbReference type="ARBA" id="ARBA00002788"/>
    </source>
</evidence>
<dbReference type="KEGG" id="asun:KG104_00545"/>
<feature type="compositionally biased region" description="Acidic residues" evidence="8">
    <location>
        <begin position="174"/>
        <end position="184"/>
    </location>
</feature>
<accession>A0A975S5U9</accession>
<dbReference type="PROSITE" id="PS00369">
    <property type="entry name" value="PTS_HPR_HIS"/>
    <property type="match status" value="1"/>
</dbReference>
<dbReference type="EC" id="2.7.1.121" evidence="4"/>
<dbReference type="InterPro" id="IPR001020">
    <property type="entry name" value="PTS_HPr_His_P_site"/>
</dbReference>
<dbReference type="Gene3D" id="3.40.50.510">
    <property type="entry name" value="Phosphotransferase system, mannose-type IIA component"/>
    <property type="match status" value="1"/>
</dbReference>
<dbReference type="PROSITE" id="PS51350">
    <property type="entry name" value="PTS_HPR_DOM"/>
    <property type="match status" value="1"/>
</dbReference>
<dbReference type="RefSeq" id="WP_207348107.1">
    <property type="nucleotide sequence ID" value="NZ_CP076456.1"/>
</dbReference>
<comment type="function">
    <text evidence="3">General (non sugar-specific) component of the phosphoenolpyruvate-dependent sugar phosphotransferase system (sugar PTS). This major carbohydrate active-transport system catalyzes the phosphorylation of incoming sugar substrates concomitantly with their translocation across the cell membrane. The phosphoryl group from phosphoenolpyruvate (PEP) is transferred to the phosphoryl carrier protein HPr by enzyme I. Phospho-HPr then transfers it to the PTS EIIA domain.</text>
</comment>
<evidence type="ECO:0000256" key="1">
    <source>
        <dbReference type="ARBA" id="ARBA00001113"/>
    </source>
</evidence>
<dbReference type="EMBL" id="CP076456">
    <property type="protein sequence ID" value="QWQ36374.1"/>
    <property type="molecule type" value="Genomic_DNA"/>
</dbReference>
<feature type="compositionally biased region" description="Low complexity" evidence="8">
    <location>
        <begin position="142"/>
        <end position="169"/>
    </location>
</feature>
<dbReference type="InterPro" id="IPR000032">
    <property type="entry name" value="HPr-like"/>
</dbReference>
<dbReference type="GO" id="GO:0019563">
    <property type="term" value="P:glycerol catabolic process"/>
    <property type="evidence" value="ECO:0007669"/>
    <property type="project" value="InterPro"/>
</dbReference>
<dbReference type="InterPro" id="IPR012844">
    <property type="entry name" value="DhaM_N"/>
</dbReference>
<evidence type="ECO:0000313" key="11">
    <source>
        <dbReference type="EMBL" id="QWQ36374.1"/>
    </source>
</evidence>
<evidence type="ECO:0000256" key="4">
    <source>
        <dbReference type="ARBA" id="ARBA00012095"/>
    </source>
</evidence>
<sequence>MSVGLVIVSHSDKLAEGLRELAAQMARDVTIETAGGTDDGGIGTSFEKVSAAIAAADTGDGALLLADLGSAVMTAETAVEFLEDEQRARVRLADAPLVEGTVAAAVAAQTGRTLQAVLQEAESAGRIPGPAGTRDTGTQDSGAPPGTEPTAAAGTGTGEQPGTDPAAGAGEPGDAGDDDFDPDDAGVHTGSWELINPAGLHARPAAAVAQAMSDLDAEVRINGVDAKSMMMLMTLGLGQGQTLTVTARGPDAARAVEMMALEVRNGFGEI</sequence>
<dbReference type="PRINTS" id="PR00107">
    <property type="entry name" value="PHOSPHOCPHPR"/>
</dbReference>
<dbReference type="NCBIfam" id="TIGR02364">
    <property type="entry name" value="dha_pts"/>
    <property type="match status" value="1"/>
</dbReference>
<feature type="domain" description="PTS EIIA type-4" evidence="9">
    <location>
        <begin position="2"/>
        <end position="129"/>
    </location>
</feature>
<name>A0A975S5U9_9MICC</name>
<dbReference type="InterPro" id="IPR004701">
    <property type="entry name" value="PTS_EIIA_man-typ"/>
</dbReference>
<gene>
    <name evidence="11" type="primary">dhaM</name>
    <name evidence="11" type="ORF">KG104_00545</name>
</gene>
<feature type="region of interest" description="Disordered" evidence="8">
    <location>
        <begin position="122"/>
        <end position="191"/>
    </location>
</feature>
<dbReference type="SUPFAM" id="SSF55594">
    <property type="entry name" value="HPr-like"/>
    <property type="match status" value="1"/>
</dbReference>
<feature type="domain" description="HPr" evidence="10">
    <location>
        <begin position="187"/>
        <end position="270"/>
    </location>
</feature>
<dbReference type="Proteomes" id="UP000680588">
    <property type="component" value="Chromosome"/>
</dbReference>
<dbReference type="Pfam" id="PF00381">
    <property type="entry name" value="PTS-HPr"/>
    <property type="match status" value="1"/>
</dbReference>
<keyword evidence="11" id="KW-0418">Kinase</keyword>
<dbReference type="Pfam" id="PF03610">
    <property type="entry name" value="EIIA-man"/>
    <property type="match status" value="1"/>
</dbReference>
<evidence type="ECO:0000256" key="5">
    <source>
        <dbReference type="ARBA" id="ARBA00020422"/>
    </source>
</evidence>
<evidence type="ECO:0000256" key="7">
    <source>
        <dbReference type="ARBA" id="ARBA00046577"/>
    </source>
</evidence>
<dbReference type="AlphaFoldDB" id="A0A975S5U9"/>
<dbReference type="InterPro" id="IPR039643">
    <property type="entry name" value="DhaM"/>
</dbReference>
<dbReference type="CDD" id="cd00367">
    <property type="entry name" value="PTS-HPr_like"/>
    <property type="match status" value="1"/>
</dbReference>